<feature type="domain" description="NADP-dependent oxidoreductase" evidence="3">
    <location>
        <begin position="282"/>
        <end position="517"/>
    </location>
</feature>
<comment type="similarity">
    <text evidence="1">Belongs to the aldo/keto reductase family.</text>
</comment>
<dbReference type="OrthoDB" id="416253at2759"/>
<dbReference type="InterPro" id="IPR018170">
    <property type="entry name" value="Aldo/ket_reductase_CS"/>
</dbReference>
<dbReference type="AlphaFoldDB" id="A0A9W8JD72"/>
<dbReference type="Proteomes" id="UP001140091">
    <property type="component" value="Unassembled WGS sequence"/>
</dbReference>
<keyword evidence="2" id="KW-0560">Oxidoreductase</keyword>
<name>A0A9W8JD72_9AGAR</name>
<dbReference type="Pfam" id="PF00248">
    <property type="entry name" value="Aldo_ket_red"/>
    <property type="match status" value="2"/>
</dbReference>
<dbReference type="InterPro" id="IPR023210">
    <property type="entry name" value="NADP_OxRdtase_dom"/>
</dbReference>
<dbReference type="EMBL" id="JANBPK010000921">
    <property type="protein sequence ID" value="KAJ2928608.1"/>
    <property type="molecule type" value="Genomic_DNA"/>
</dbReference>
<sequence>MSSPKPTLKSTVRLSTGYSMPLLGFGAFLNDGASISEALKAGYRHIDTAQMYKNEADVGEAVKNFNLSREDIFITTKVTSENDGHGYDKAVKAVDASLAELRSGKEKRLETYKALLEAKAVGKIRSVGVSNYGIHHIEEIKAAGLEIPAVNQLELHPFCQHRSIVKYCQDNGIVVQAYCPILRGKVDLPVFQEIASKYQREPAQILLRWSLQKGFVPLPKSSTPSRIQSNANLYDFELSDEDMAKLDALDKGDEGAQPYYSKSVACFAPGHLIPLLGFGVFQNYDAKPAVLEAFRAGYRHVDSAQMYRNEAEVGAAVRESGLNREDVFITTKVASQGHGYDKTLKGVDASLAKFQFDYVDLFLIHDPLSGKQKRLETYKALLEAKAAGKIKSVGVSNYGVHHLEELKAAGYEAPTINQIELHPFCQQKPIVDYCNKNGIVIEAYCPVLRGDMSHPVIQELASKHKRDPGQILIRWSLQKGFVPLPKSATPSRIQSNADLYDFELTDEDVAKLDALDEGDDGAISWNPVNAP</sequence>
<comment type="caution">
    <text evidence="4">The sequence shown here is derived from an EMBL/GenBank/DDBJ whole genome shotgun (WGS) entry which is preliminary data.</text>
</comment>
<gene>
    <name evidence="4" type="ORF">H1R20_g8478</name>
</gene>
<feature type="domain" description="NADP-dependent oxidoreductase" evidence="3">
    <location>
        <begin position="36"/>
        <end position="250"/>
    </location>
</feature>
<dbReference type="GO" id="GO:0016616">
    <property type="term" value="F:oxidoreductase activity, acting on the CH-OH group of donors, NAD or NADP as acceptor"/>
    <property type="evidence" value="ECO:0007669"/>
    <property type="project" value="UniProtKB-ARBA"/>
</dbReference>
<evidence type="ECO:0000256" key="2">
    <source>
        <dbReference type="ARBA" id="ARBA00023002"/>
    </source>
</evidence>
<protein>
    <recommendedName>
        <fullName evidence="3">NADP-dependent oxidoreductase domain-containing protein</fullName>
    </recommendedName>
</protein>
<dbReference type="PANTHER" id="PTHR43827">
    <property type="entry name" value="2,5-DIKETO-D-GLUCONIC ACID REDUCTASE"/>
    <property type="match status" value="1"/>
</dbReference>
<accession>A0A9W8JD72</accession>
<evidence type="ECO:0000259" key="3">
    <source>
        <dbReference type="Pfam" id="PF00248"/>
    </source>
</evidence>
<evidence type="ECO:0000256" key="1">
    <source>
        <dbReference type="ARBA" id="ARBA00007905"/>
    </source>
</evidence>
<dbReference type="SUPFAM" id="SSF51430">
    <property type="entry name" value="NAD(P)-linked oxidoreductase"/>
    <property type="match status" value="2"/>
</dbReference>
<feature type="non-terminal residue" evidence="4">
    <location>
        <position position="531"/>
    </location>
</feature>
<reference evidence="4" key="1">
    <citation type="submission" date="2022-06" db="EMBL/GenBank/DDBJ databases">
        <title>Genome Sequence of Candolleomyces eurysporus.</title>
        <authorList>
            <person name="Buettner E."/>
        </authorList>
    </citation>
    <scope>NUCLEOTIDE SEQUENCE</scope>
    <source>
        <strain evidence="4">VTCC 930004</strain>
    </source>
</reference>
<dbReference type="CDD" id="cd19071">
    <property type="entry name" value="AKR_AKR1-5-like"/>
    <property type="match status" value="2"/>
</dbReference>
<proteinExistence type="inferred from homology"/>
<dbReference type="FunFam" id="3.20.20.100:FF:000002">
    <property type="entry name" value="2,5-diketo-D-gluconic acid reductase A"/>
    <property type="match status" value="1"/>
</dbReference>
<dbReference type="PROSITE" id="PS00798">
    <property type="entry name" value="ALDOKETO_REDUCTASE_1"/>
    <property type="match status" value="2"/>
</dbReference>
<dbReference type="PANTHER" id="PTHR43827:SF13">
    <property type="entry name" value="ALDO_KETO REDUCTASE FAMILY PROTEIN"/>
    <property type="match status" value="1"/>
</dbReference>
<dbReference type="PROSITE" id="PS00062">
    <property type="entry name" value="ALDOKETO_REDUCTASE_2"/>
    <property type="match status" value="2"/>
</dbReference>
<dbReference type="FunFam" id="3.20.20.100:FF:000015">
    <property type="entry name" value="Oxidoreductase, aldo/keto reductase family"/>
    <property type="match status" value="1"/>
</dbReference>
<dbReference type="Gene3D" id="3.20.20.100">
    <property type="entry name" value="NADP-dependent oxidoreductase domain"/>
    <property type="match status" value="2"/>
</dbReference>
<evidence type="ECO:0000313" key="5">
    <source>
        <dbReference type="Proteomes" id="UP001140091"/>
    </source>
</evidence>
<organism evidence="4 5">
    <name type="scientific">Candolleomyces eurysporus</name>
    <dbReference type="NCBI Taxonomy" id="2828524"/>
    <lineage>
        <taxon>Eukaryota</taxon>
        <taxon>Fungi</taxon>
        <taxon>Dikarya</taxon>
        <taxon>Basidiomycota</taxon>
        <taxon>Agaricomycotina</taxon>
        <taxon>Agaricomycetes</taxon>
        <taxon>Agaricomycetidae</taxon>
        <taxon>Agaricales</taxon>
        <taxon>Agaricineae</taxon>
        <taxon>Psathyrellaceae</taxon>
        <taxon>Candolleomyces</taxon>
    </lineage>
</organism>
<dbReference type="PROSITE" id="PS00063">
    <property type="entry name" value="ALDOKETO_REDUCTASE_3"/>
    <property type="match status" value="2"/>
</dbReference>
<keyword evidence="5" id="KW-1185">Reference proteome</keyword>
<dbReference type="InterPro" id="IPR020471">
    <property type="entry name" value="AKR"/>
</dbReference>
<dbReference type="InterPro" id="IPR036812">
    <property type="entry name" value="NAD(P)_OxRdtase_dom_sf"/>
</dbReference>
<evidence type="ECO:0000313" key="4">
    <source>
        <dbReference type="EMBL" id="KAJ2928608.1"/>
    </source>
</evidence>
<dbReference type="PRINTS" id="PR00069">
    <property type="entry name" value="ALDKETRDTASE"/>
</dbReference>